<feature type="non-terminal residue" evidence="5">
    <location>
        <position position="1"/>
    </location>
</feature>
<dbReference type="InterPro" id="IPR042142">
    <property type="entry name" value="CARD_CARD9"/>
</dbReference>
<evidence type="ECO:0000259" key="4">
    <source>
        <dbReference type="PROSITE" id="PS50209"/>
    </source>
</evidence>
<protein>
    <submittedName>
        <fullName evidence="5">CARD9 protein</fullName>
    </submittedName>
</protein>
<name>A0A7K9SYZ8_9PICI</name>
<feature type="domain" description="CARD" evidence="4">
    <location>
        <begin position="6"/>
        <end position="98"/>
    </location>
</feature>
<accession>A0A7K9SYZ8</accession>
<dbReference type="GO" id="GO:0042981">
    <property type="term" value="P:regulation of apoptotic process"/>
    <property type="evidence" value="ECO:0007669"/>
    <property type="project" value="InterPro"/>
</dbReference>
<evidence type="ECO:0000256" key="1">
    <source>
        <dbReference type="ARBA" id="ARBA00022553"/>
    </source>
</evidence>
<dbReference type="PANTHER" id="PTHR14559">
    <property type="entry name" value="CASPASE RECRUITMENT DOMAIN FAMILY"/>
    <property type="match status" value="1"/>
</dbReference>
<reference evidence="5 6" key="1">
    <citation type="submission" date="2019-09" db="EMBL/GenBank/DDBJ databases">
        <title>Bird 10,000 Genomes (B10K) Project - Family phase.</title>
        <authorList>
            <person name="Zhang G."/>
        </authorList>
    </citation>
    <scope>NUCLEOTIDE SEQUENCE [LARGE SCALE GENOMIC DNA]</scope>
    <source>
        <strain evidence="5">B10K-DU-001-62</strain>
        <tissue evidence="5">Muscle</tissue>
    </source>
</reference>
<keyword evidence="6" id="KW-1185">Reference proteome</keyword>
<dbReference type="PANTHER" id="PTHR14559:SF3">
    <property type="entry name" value="CASPASE RECRUITMENT DOMAIN-CONTAINING PROTEIN 9"/>
    <property type="match status" value="1"/>
</dbReference>
<dbReference type="InterPro" id="IPR011029">
    <property type="entry name" value="DEATH-like_dom_sf"/>
</dbReference>
<feature type="coiled-coil region" evidence="3">
    <location>
        <begin position="387"/>
        <end position="414"/>
    </location>
</feature>
<evidence type="ECO:0000313" key="5">
    <source>
        <dbReference type="EMBL" id="NXI41469.1"/>
    </source>
</evidence>
<keyword evidence="2 3" id="KW-0175">Coiled coil</keyword>
<keyword evidence="1" id="KW-0597">Phosphoprotein</keyword>
<comment type="caution">
    <text evidence="5">The sequence shown here is derived from an EMBL/GenBank/DDBJ whole genome shotgun (WGS) entry which is preliminary data.</text>
</comment>
<dbReference type="SUPFAM" id="SSF47986">
    <property type="entry name" value="DEATH domain"/>
    <property type="match status" value="1"/>
</dbReference>
<dbReference type="Proteomes" id="UP000566440">
    <property type="component" value="Unassembled WGS sequence"/>
</dbReference>
<evidence type="ECO:0000256" key="3">
    <source>
        <dbReference type="SAM" id="Coils"/>
    </source>
</evidence>
<dbReference type="InterPro" id="IPR001315">
    <property type="entry name" value="CARD"/>
</dbReference>
<proteinExistence type="predicted"/>
<feature type="coiled-coil region" evidence="3">
    <location>
        <begin position="254"/>
        <end position="284"/>
    </location>
</feature>
<dbReference type="GO" id="GO:0043123">
    <property type="term" value="P:positive regulation of canonical NF-kappaB signal transduction"/>
    <property type="evidence" value="ECO:0007669"/>
    <property type="project" value="TreeGrafter"/>
</dbReference>
<dbReference type="CDD" id="cd08809">
    <property type="entry name" value="CARD_CARD9"/>
    <property type="match status" value="1"/>
</dbReference>
<evidence type="ECO:0000256" key="2">
    <source>
        <dbReference type="ARBA" id="ARBA00023054"/>
    </source>
</evidence>
<dbReference type="OrthoDB" id="8868836at2759"/>
<dbReference type="AlphaFoldDB" id="A0A7K9SYZ8"/>
<gene>
    <name evidence="5" type="primary">Card9</name>
    <name evidence="5" type="ORF">GALDEA_R03090</name>
</gene>
<organism evidence="5 6">
    <name type="scientific">Galbula dea</name>
    <dbReference type="NCBI Taxonomy" id="1109041"/>
    <lineage>
        <taxon>Eukaryota</taxon>
        <taxon>Metazoa</taxon>
        <taxon>Chordata</taxon>
        <taxon>Craniata</taxon>
        <taxon>Vertebrata</taxon>
        <taxon>Euteleostomi</taxon>
        <taxon>Archelosauria</taxon>
        <taxon>Archosauria</taxon>
        <taxon>Dinosauria</taxon>
        <taxon>Saurischia</taxon>
        <taxon>Theropoda</taxon>
        <taxon>Coelurosauria</taxon>
        <taxon>Aves</taxon>
        <taxon>Neognathae</taxon>
        <taxon>Neoaves</taxon>
        <taxon>Telluraves</taxon>
        <taxon>Coraciimorphae</taxon>
        <taxon>Piciformes</taxon>
        <taxon>Galbulidae</taxon>
        <taxon>Galbula</taxon>
    </lineage>
</organism>
<dbReference type="PROSITE" id="PS50209">
    <property type="entry name" value="CARD"/>
    <property type="match status" value="1"/>
</dbReference>
<dbReference type="GO" id="GO:0005737">
    <property type="term" value="C:cytoplasm"/>
    <property type="evidence" value="ECO:0007669"/>
    <property type="project" value="TreeGrafter"/>
</dbReference>
<dbReference type="GO" id="GO:0050700">
    <property type="term" value="F:CARD domain binding"/>
    <property type="evidence" value="ECO:0007669"/>
    <property type="project" value="TreeGrafter"/>
</dbReference>
<sequence>MLEEDQDEACWNKLESFRVKLISVIDPSRLTPYLRQCKVLSHDDEEQVLNDPSLVVRKRRAGVLLDILQRTGHKGFEAFLESLELYYPQLYKKITGKEPSRVFSMIIDTAGESGLSQLLMNEIMKLQSAVQEERRKAQELTMWLHTKEDTIREMWVRDSLLRKHQERAQKMKEERDNLSKELRKCKDENYSLAMSYARQSEEKSAALMKNRDLMLEIDHLKHSLMKAEDDCKLERKHTMKLKHAIEQRPSHEVMWEIQQEKELLLAKNQELENTLQQVAREQNLEKSLSSETLEDECSQIAERQELLNTICSLRKELRRAEVLQDRCAEEKEMLELQCTSLRKDSQMYKRRIEAVLQQMEEVASERDQALLTREQFYAQYSKSLLERDAYRKQIRELGERCDELQLQLFQKESQLLATEAKLKGLQLELPTLTSDLDDASCRDSQGVS</sequence>
<dbReference type="FunFam" id="1.10.533.10:FF:000003">
    <property type="entry name" value="Caspase recruitment domain family, member 11"/>
    <property type="match status" value="1"/>
</dbReference>
<evidence type="ECO:0000313" key="6">
    <source>
        <dbReference type="Proteomes" id="UP000566440"/>
    </source>
</evidence>
<dbReference type="Pfam" id="PF00619">
    <property type="entry name" value="CARD"/>
    <property type="match status" value="1"/>
</dbReference>
<feature type="coiled-coil region" evidence="3">
    <location>
        <begin position="161"/>
        <end position="230"/>
    </location>
</feature>
<dbReference type="Gene3D" id="1.10.533.10">
    <property type="entry name" value="Death Domain, Fas"/>
    <property type="match status" value="1"/>
</dbReference>
<dbReference type="EMBL" id="VWZX01005690">
    <property type="protein sequence ID" value="NXI41469.1"/>
    <property type="molecule type" value="Genomic_DNA"/>
</dbReference>
<feature type="non-terminal residue" evidence="5">
    <location>
        <position position="448"/>
    </location>
</feature>